<keyword evidence="1" id="KW-0812">Transmembrane</keyword>
<evidence type="ECO:0000313" key="3">
    <source>
        <dbReference type="Proteomes" id="UP001341840"/>
    </source>
</evidence>
<organism evidence="2 3">
    <name type="scientific">Stylosanthes scabra</name>
    <dbReference type="NCBI Taxonomy" id="79078"/>
    <lineage>
        <taxon>Eukaryota</taxon>
        <taxon>Viridiplantae</taxon>
        <taxon>Streptophyta</taxon>
        <taxon>Embryophyta</taxon>
        <taxon>Tracheophyta</taxon>
        <taxon>Spermatophyta</taxon>
        <taxon>Magnoliopsida</taxon>
        <taxon>eudicotyledons</taxon>
        <taxon>Gunneridae</taxon>
        <taxon>Pentapetalae</taxon>
        <taxon>rosids</taxon>
        <taxon>fabids</taxon>
        <taxon>Fabales</taxon>
        <taxon>Fabaceae</taxon>
        <taxon>Papilionoideae</taxon>
        <taxon>50 kb inversion clade</taxon>
        <taxon>dalbergioids sensu lato</taxon>
        <taxon>Dalbergieae</taxon>
        <taxon>Pterocarpus clade</taxon>
        <taxon>Stylosanthes</taxon>
    </lineage>
</organism>
<dbReference type="PANTHER" id="PTHR46158:SF1">
    <property type="entry name" value="RING_U-BOX SUPERFAMILY PROTEIN"/>
    <property type="match status" value="1"/>
</dbReference>
<dbReference type="EMBL" id="JASCZI010271965">
    <property type="protein sequence ID" value="MED6218514.1"/>
    <property type="molecule type" value="Genomic_DNA"/>
</dbReference>
<dbReference type="PANTHER" id="PTHR46158">
    <property type="entry name" value="OS02G0165000 PROTEIN"/>
    <property type="match status" value="1"/>
</dbReference>
<sequence length="109" mass="12237">MGHNAISISLPFSCVLGLLSAMTSTTMVKSKFTWVYASVQLVLVALFAHIFYSLVTKRAILSIILATFAGFSVVMSGSSIIAEILRWRRTWHQQQQQQQLQNQHNSNHT</sequence>
<evidence type="ECO:0000256" key="1">
    <source>
        <dbReference type="SAM" id="Phobius"/>
    </source>
</evidence>
<keyword evidence="1" id="KW-1133">Transmembrane helix</keyword>
<protein>
    <submittedName>
        <fullName evidence="2">Uncharacterized protein</fullName>
    </submittedName>
</protein>
<comment type="caution">
    <text evidence="2">The sequence shown here is derived from an EMBL/GenBank/DDBJ whole genome shotgun (WGS) entry which is preliminary data.</text>
</comment>
<proteinExistence type="predicted"/>
<keyword evidence="3" id="KW-1185">Reference proteome</keyword>
<evidence type="ECO:0000313" key="2">
    <source>
        <dbReference type="EMBL" id="MED6218514.1"/>
    </source>
</evidence>
<gene>
    <name evidence="2" type="ORF">PIB30_027306</name>
</gene>
<name>A0ABU6Z8C7_9FABA</name>
<reference evidence="2 3" key="1">
    <citation type="journal article" date="2023" name="Plants (Basel)">
        <title>Bridging the Gap: Combining Genomics and Transcriptomics Approaches to Understand Stylosanthes scabra, an Orphan Legume from the Brazilian Caatinga.</title>
        <authorList>
            <person name="Ferreira-Neto J.R.C."/>
            <person name="da Silva M.D."/>
            <person name="Binneck E."/>
            <person name="de Melo N.F."/>
            <person name="da Silva R.H."/>
            <person name="de Melo A.L.T.M."/>
            <person name="Pandolfi V."/>
            <person name="Bustamante F.O."/>
            <person name="Brasileiro-Vidal A.C."/>
            <person name="Benko-Iseppon A.M."/>
        </authorList>
    </citation>
    <scope>NUCLEOTIDE SEQUENCE [LARGE SCALE GENOMIC DNA]</scope>
    <source>
        <tissue evidence="2">Leaves</tissue>
    </source>
</reference>
<accession>A0ABU6Z8C7</accession>
<feature type="transmembrane region" description="Helical" evidence="1">
    <location>
        <begin position="6"/>
        <end position="22"/>
    </location>
</feature>
<keyword evidence="1" id="KW-0472">Membrane</keyword>
<feature type="transmembrane region" description="Helical" evidence="1">
    <location>
        <begin position="60"/>
        <end position="85"/>
    </location>
</feature>
<dbReference type="Proteomes" id="UP001341840">
    <property type="component" value="Unassembled WGS sequence"/>
</dbReference>
<feature type="transmembrane region" description="Helical" evidence="1">
    <location>
        <begin position="34"/>
        <end position="54"/>
    </location>
</feature>